<reference evidence="2 3" key="2">
    <citation type="submission" date="2020-03" db="EMBL/GenBank/DDBJ databases">
        <authorList>
            <person name="Ichikawa N."/>
            <person name="Kimura A."/>
            <person name="Kitahashi Y."/>
            <person name="Uohara A."/>
        </authorList>
    </citation>
    <scope>NUCLEOTIDE SEQUENCE [LARGE SCALE GENOMIC DNA]</scope>
    <source>
        <strain evidence="2 3">NBRC 105367</strain>
    </source>
</reference>
<organism evidence="2 3">
    <name type="scientific">Phytohabitans suffuscus</name>
    <dbReference type="NCBI Taxonomy" id="624315"/>
    <lineage>
        <taxon>Bacteria</taxon>
        <taxon>Bacillati</taxon>
        <taxon>Actinomycetota</taxon>
        <taxon>Actinomycetes</taxon>
        <taxon>Micromonosporales</taxon>
        <taxon>Micromonosporaceae</taxon>
    </lineage>
</organism>
<protein>
    <recommendedName>
        <fullName evidence="1">SnoaL-like domain-containing protein</fullName>
    </recommendedName>
</protein>
<gene>
    <name evidence="2" type="ORF">Psuf_058910</name>
</gene>
<dbReference type="InterPro" id="IPR037401">
    <property type="entry name" value="SnoaL-like"/>
</dbReference>
<evidence type="ECO:0000313" key="3">
    <source>
        <dbReference type="Proteomes" id="UP000503011"/>
    </source>
</evidence>
<dbReference type="SUPFAM" id="SSF54427">
    <property type="entry name" value="NTF2-like"/>
    <property type="match status" value="1"/>
</dbReference>
<name>A0A6F8YRM3_9ACTN</name>
<dbReference type="Gene3D" id="3.10.450.50">
    <property type="match status" value="1"/>
</dbReference>
<keyword evidence="3" id="KW-1185">Reference proteome</keyword>
<dbReference type="Pfam" id="PF12680">
    <property type="entry name" value="SnoaL_2"/>
    <property type="match status" value="1"/>
</dbReference>
<dbReference type="Proteomes" id="UP000503011">
    <property type="component" value="Chromosome"/>
</dbReference>
<dbReference type="KEGG" id="psuu:Psuf_058910"/>
<sequence length="134" mass="15499">MTDDLISQRNAVLMEHIAAENDEDVDRVIATFTHPRYEIVPTGEIFDGESGVRRYYAQKAATRPSNRYEVVKMHHCDTAVIVEIRTLSREPAPPHKIDFRSIAVFEFDGPHLMCERVYYDMQTYERQIAGLPQV</sequence>
<dbReference type="InterPro" id="IPR032710">
    <property type="entry name" value="NTF2-like_dom_sf"/>
</dbReference>
<dbReference type="AlphaFoldDB" id="A0A6F8YRM3"/>
<evidence type="ECO:0000313" key="2">
    <source>
        <dbReference type="EMBL" id="BCB88578.1"/>
    </source>
</evidence>
<dbReference type="RefSeq" id="WP_173160069.1">
    <property type="nucleotide sequence ID" value="NZ_AP022871.1"/>
</dbReference>
<feature type="domain" description="SnoaL-like" evidence="1">
    <location>
        <begin position="15"/>
        <end position="108"/>
    </location>
</feature>
<accession>A0A6F8YRM3</accession>
<evidence type="ECO:0000259" key="1">
    <source>
        <dbReference type="Pfam" id="PF12680"/>
    </source>
</evidence>
<dbReference type="EMBL" id="AP022871">
    <property type="protein sequence ID" value="BCB88578.1"/>
    <property type="molecule type" value="Genomic_DNA"/>
</dbReference>
<proteinExistence type="predicted"/>
<reference evidence="2 3" key="1">
    <citation type="submission" date="2020-03" db="EMBL/GenBank/DDBJ databases">
        <title>Whole genome shotgun sequence of Phytohabitans suffuscus NBRC 105367.</title>
        <authorList>
            <person name="Komaki H."/>
            <person name="Tamura T."/>
        </authorList>
    </citation>
    <scope>NUCLEOTIDE SEQUENCE [LARGE SCALE GENOMIC DNA]</scope>
    <source>
        <strain evidence="2 3">NBRC 105367</strain>
    </source>
</reference>